<dbReference type="InterPro" id="IPR051147">
    <property type="entry name" value="CFAP_domain-containing"/>
</dbReference>
<name>A0A091FIN2_CUCCA</name>
<feature type="non-terminal residue" evidence="2">
    <location>
        <position position="1"/>
    </location>
</feature>
<protein>
    <submittedName>
        <fullName evidence="2">Coiled-coil domain-containing protein 42A</fullName>
    </submittedName>
</protein>
<keyword evidence="3" id="KW-1185">Reference proteome</keyword>
<dbReference type="EMBL" id="KL447166">
    <property type="protein sequence ID" value="KFO70370.1"/>
    <property type="molecule type" value="Genomic_DNA"/>
</dbReference>
<organism evidence="2 3">
    <name type="scientific">Cuculus canorus</name>
    <name type="common">Common cuckoo</name>
    <dbReference type="NCBI Taxonomy" id="55661"/>
    <lineage>
        <taxon>Eukaryota</taxon>
        <taxon>Metazoa</taxon>
        <taxon>Chordata</taxon>
        <taxon>Craniata</taxon>
        <taxon>Vertebrata</taxon>
        <taxon>Euteleostomi</taxon>
        <taxon>Archelosauria</taxon>
        <taxon>Archosauria</taxon>
        <taxon>Dinosauria</taxon>
        <taxon>Saurischia</taxon>
        <taxon>Theropoda</taxon>
        <taxon>Coelurosauria</taxon>
        <taxon>Aves</taxon>
        <taxon>Neognathae</taxon>
        <taxon>Neoaves</taxon>
        <taxon>Otidimorphae</taxon>
        <taxon>Cuculiformes</taxon>
        <taxon>Cuculidae</taxon>
        <taxon>Cuculus</taxon>
    </lineage>
</organism>
<dbReference type="STRING" id="55661.A0A091FIN2"/>
<proteinExistence type="predicted"/>
<sequence>EARQEQLAQGRARLRRYQEEASSELLRAHDELARLHAQLEAARQDVRQQESHWAHIQSMATQKTLLLGQIKLAVLNLFQLATTQLKIPVDAALEDTEAQLDMV</sequence>
<gene>
    <name evidence="2" type="ORF">N303_09742</name>
</gene>
<dbReference type="Proteomes" id="UP000053760">
    <property type="component" value="Unassembled WGS sequence"/>
</dbReference>
<feature type="non-terminal residue" evidence="2">
    <location>
        <position position="103"/>
    </location>
</feature>
<dbReference type="AlphaFoldDB" id="A0A091FIN2"/>
<keyword evidence="1" id="KW-0175">Coiled coil</keyword>
<reference evidence="2 3" key="1">
    <citation type="submission" date="2014-04" db="EMBL/GenBank/DDBJ databases">
        <title>Genome evolution of avian class.</title>
        <authorList>
            <person name="Zhang G."/>
            <person name="Li C."/>
        </authorList>
    </citation>
    <scope>NUCLEOTIDE SEQUENCE [LARGE SCALE GENOMIC DNA]</scope>
    <source>
        <strain evidence="2">BGI_N303</strain>
    </source>
</reference>
<accession>A0A091FIN2</accession>
<dbReference type="PANTHER" id="PTHR21683:SF9">
    <property type="entry name" value="CILIA- AND FLAGELLA-ASSOCIATED PROTEIN 73"/>
    <property type="match status" value="1"/>
</dbReference>
<feature type="coiled-coil region" evidence="1">
    <location>
        <begin position="25"/>
        <end position="52"/>
    </location>
</feature>
<evidence type="ECO:0000313" key="3">
    <source>
        <dbReference type="Proteomes" id="UP000053760"/>
    </source>
</evidence>
<dbReference type="PANTHER" id="PTHR21683">
    <property type="entry name" value="COILED-COIL DOMAIN-CONTAINING PROTEIN 42 LIKE-2-LIKE-RELATED"/>
    <property type="match status" value="1"/>
</dbReference>
<evidence type="ECO:0000313" key="2">
    <source>
        <dbReference type="EMBL" id="KFO70370.1"/>
    </source>
</evidence>
<evidence type="ECO:0000256" key="1">
    <source>
        <dbReference type="SAM" id="Coils"/>
    </source>
</evidence>